<evidence type="ECO:0000256" key="2">
    <source>
        <dbReference type="ARBA" id="ARBA00004496"/>
    </source>
</evidence>
<dbReference type="InterPro" id="IPR036844">
    <property type="entry name" value="Hint_dom_sf"/>
</dbReference>
<feature type="region of interest" description="Disordered" evidence="13">
    <location>
        <begin position="744"/>
        <end position="774"/>
    </location>
</feature>
<evidence type="ECO:0000256" key="3">
    <source>
        <dbReference type="ARBA" id="ARBA00007927"/>
    </source>
</evidence>
<dbReference type="GO" id="GO:0005681">
    <property type="term" value="C:spliceosomal complex"/>
    <property type="evidence" value="ECO:0007669"/>
    <property type="project" value="UniProtKB-KW"/>
</dbReference>
<keyword evidence="7" id="KW-0819">tRNA processing</keyword>
<dbReference type="GO" id="GO:0008033">
    <property type="term" value="P:tRNA processing"/>
    <property type="evidence" value="ECO:0007669"/>
    <property type="project" value="UniProtKB-KW"/>
</dbReference>
<feature type="region of interest" description="Disordered" evidence="13">
    <location>
        <begin position="341"/>
        <end position="379"/>
    </location>
</feature>
<dbReference type="InterPro" id="IPR001767">
    <property type="entry name" value="Hedgehog_Hint"/>
</dbReference>
<dbReference type="InterPro" id="IPR001163">
    <property type="entry name" value="Sm_dom_euk/arc"/>
</dbReference>
<evidence type="ECO:0000313" key="16">
    <source>
        <dbReference type="Proteomes" id="UP000572268"/>
    </source>
</evidence>
<dbReference type="CDD" id="cd01726">
    <property type="entry name" value="LSm6"/>
    <property type="match status" value="1"/>
</dbReference>
<feature type="compositionally biased region" description="Basic and acidic residues" evidence="13">
    <location>
        <begin position="590"/>
        <end position="599"/>
    </location>
</feature>
<evidence type="ECO:0000256" key="11">
    <source>
        <dbReference type="ARBA" id="ARBA00023242"/>
    </source>
</evidence>
<dbReference type="GO" id="GO:0030490">
    <property type="term" value="P:maturation of SSU-rRNA"/>
    <property type="evidence" value="ECO:0007669"/>
    <property type="project" value="TreeGrafter"/>
</dbReference>
<dbReference type="Pfam" id="PF01423">
    <property type="entry name" value="LSM"/>
    <property type="match status" value="1"/>
</dbReference>
<keyword evidence="9" id="KW-0694">RNA-binding</keyword>
<dbReference type="Gene3D" id="2.30.30.100">
    <property type="match status" value="1"/>
</dbReference>
<keyword evidence="6" id="KW-0507">mRNA processing</keyword>
<dbReference type="SUPFAM" id="SSF50182">
    <property type="entry name" value="Sm-like ribonucleoproteins"/>
    <property type="match status" value="1"/>
</dbReference>
<keyword evidence="11" id="KW-0539">Nucleus</keyword>
<name>A0A7J6MU46_PEROL</name>
<gene>
    <name evidence="15" type="primary">LSM6</name>
    <name evidence="15" type="ORF">FOL46_004982</name>
</gene>
<organism evidence="15 16">
    <name type="scientific">Perkinsus olseni</name>
    <name type="common">Perkinsus atlanticus</name>
    <dbReference type="NCBI Taxonomy" id="32597"/>
    <lineage>
        <taxon>Eukaryota</taxon>
        <taxon>Sar</taxon>
        <taxon>Alveolata</taxon>
        <taxon>Perkinsozoa</taxon>
        <taxon>Perkinsea</taxon>
        <taxon>Perkinsida</taxon>
        <taxon>Perkinsidae</taxon>
        <taxon>Perkinsus</taxon>
    </lineage>
</organism>
<evidence type="ECO:0000256" key="5">
    <source>
        <dbReference type="ARBA" id="ARBA00022552"/>
    </source>
</evidence>
<feature type="compositionally biased region" description="Basic and acidic residues" evidence="13">
    <location>
        <begin position="74"/>
        <end position="83"/>
    </location>
</feature>
<dbReference type="GO" id="GO:0000932">
    <property type="term" value="C:P-body"/>
    <property type="evidence" value="ECO:0007669"/>
    <property type="project" value="TreeGrafter"/>
</dbReference>
<dbReference type="GO" id="GO:0005730">
    <property type="term" value="C:nucleolus"/>
    <property type="evidence" value="ECO:0007669"/>
    <property type="project" value="TreeGrafter"/>
</dbReference>
<keyword evidence="4" id="KW-0963">Cytoplasm</keyword>
<evidence type="ECO:0000256" key="13">
    <source>
        <dbReference type="SAM" id="MobiDB-lite"/>
    </source>
</evidence>
<evidence type="ECO:0000256" key="8">
    <source>
        <dbReference type="ARBA" id="ARBA00022728"/>
    </source>
</evidence>
<evidence type="ECO:0000256" key="6">
    <source>
        <dbReference type="ARBA" id="ARBA00022664"/>
    </source>
</evidence>
<evidence type="ECO:0000256" key="12">
    <source>
        <dbReference type="ARBA" id="ARBA00023274"/>
    </source>
</evidence>
<evidence type="ECO:0000256" key="10">
    <source>
        <dbReference type="ARBA" id="ARBA00023187"/>
    </source>
</evidence>
<evidence type="ECO:0000256" key="1">
    <source>
        <dbReference type="ARBA" id="ARBA00004123"/>
    </source>
</evidence>
<feature type="compositionally biased region" description="Polar residues" evidence="13">
    <location>
        <begin position="85"/>
        <end position="103"/>
    </location>
</feature>
<sequence length="1142" mass="124302">MSAGRICEASLTDRQQVASVSPVTDGPAELNRKLELRRRVVENTGEVWETVASLSKADAGQRGWQRVVMAGEVTSRRSSEKPLRWSTSASSTEVGLSSDTPAGSSPVAARTPTPLKKKRPLLTPSTSGQSLLGAPRSDDGGPSAPCGVEPERTPCIADGGSRGPQGHPLHEVARLRQLLEESERHCRVLAERSDGFWEEEVKMATTTTSIIMARGTDCLAGYGGGCRAPDSSARRSSLPSRLLPASLRCPDMSASTANRRTPGDFLREVRGCGVRVRLNNGTDYTGRLLALDGFMNLAMDDATEFPDGVNSGSEGRRYGQAVIRGNNVLYISMVERRQDEAAEAATEESQQAEEVRLPIQSKGDPIPDHARPPMKEGVGSTAYRELKHKLDALFEALERKPCPAWEQRTTLMLDASPEAARQSRRERRARLKSLATQRMVDVQANGGELDGWAPTEHLSSVRKLSEDTLYNLMGPCGRAANAFYEGLLMPVADRIDGSFNRVNGDLAGLAGRVDGYLDAVEKQLDPNFKYHEAAAKAASASNLEGTLERWWERAVVLGVDVGLRRPRLQRGAMAPQSHALCYDIERSSRRGASDRDRRGASASRHSRRRGARMPESEQRRSRLASAGGTLMMAFHNAWVSVITPVRVMRDRCSPRAIHDTILGGVRDRHILQRPSLMVIRVSRRVVGALAQEGPFNLIGLYHHVRTCREGNSAAPLSIRGEIVKFIPPPSTLRVSSSLRSLLSAGTGGLAKPRADDSDEDTEGEEGGSSTARSRWIANAEDIDRELDRRMETLATQDSMSTRRTSFGFSAAGRAAAVAICPRAAYEFLLETVKRVRPILMTCDPLSHLHGAAGHQGHVALMTAFTSTGDAHRSGPLTTAFGIKRIYFAANNKDWKLDCNSGDQQDCISECQREFKGDALATHECIASVQRAYSMMPGGGGQIPTCFPVTSRAFVQGKGWTRLSDIDVGDCLLTSTSSSCEPHFEPVVGWLHYEAPSAKRRHRFLRLSTPCLGDVADLYLSAEHLVLTNRGYVPANQVSCNDTSVFKLSALDHQLRRHRVQSVQTVELVESGLACPLLPSGNVIIEGVLCSCYSPPRGMSMSHATIHALAAPLRNGIIPLPPKAKGGAFVYYESLASVVRLFT</sequence>
<reference evidence="15 16" key="1">
    <citation type="submission" date="2020-04" db="EMBL/GenBank/DDBJ databases">
        <title>Perkinsus olseni comparative genomics.</title>
        <authorList>
            <person name="Bogema D.R."/>
        </authorList>
    </citation>
    <scope>NUCLEOTIDE SEQUENCE [LARGE SCALE GENOMIC DNA]</scope>
    <source>
        <strain evidence="15">ATCC PRA-31</strain>
    </source>
</reference>
<dbReference type="GO" id="GO:0016540">
    <property type="term" value="P:protein autoprocessing"/>
    <property type="evidence" value="ECO:0007669"/>
    <property type="project" value="InterPro"/>
</dbReference>
<feature type="region of interest" description="Disordered" evidence="13">
    <location>
        <begin position="72"/>
        <end position="167"/>
    </location>
</feature>
<dbReference type="PANTHER" id="PTHR11021:SF1">
    <property type="entry name" value="U6 SNRNA-ASSOCIATED SM-LIKE PROTEIN LSM6"/>
    <property type="match status" value="1"/>
</dbReference>
<evidence type="ECO:0000256" key="4">
    <source>
        <dbReference type="ARBA" id="ARBA00022490"/>
    </source>
</evidence>
<feature type="compositionally biased region" description="Acidic residues" evidence="13">
    <location>
        <begin position="756"/>
        <end position="765"/>
    </location>
</feature>
<dbReference type="Pfam" id="PF01079">
    <property type="entry name" value="Hint"/>
    <property type="match status" value="1"/>
</dbReference>
<feature type="domain" description="Sm" evidence="14">
    <location>
        <begin position="261"/>
        <end position="337"/>
    </location>
</feature>
<protein>
    <submittedName>
        <fullName evidence="15">U4/U6-U5 snRNP complex subunit lsm6</fullName>
    </submittedName>
</protein>
<evidence type="ECO:0000256" key="7">
    <source>
        <dbReference type="ARBA" id="ARBA00022694"/>
    </source>
</evidence>
<dbReference type="AlphaFoldDB" id="A0A7J6MU46"/>
<dbReference type="Proteomes" id="UP000572268">
    <property type="component" value="Unassembled WGS sequence"/>
</dbReference>
<comment type="subcellular location">
    <subcellularLocation>
        <location evidence="2">Cytoplasm</location>
    </subcellularLocation>
    <subcellularLocation>
        <location evidence="1">Nucleus</location>
    </subcellularLocation>
</comment>
<keyword evidence="5" id="KW-0698">rRNA processing</keyword>
<evidence type="ECO:0000259" key="14">
    <source>
        <dbReference type="PROSITE" id="PS52002"/>
    </source>
</evidence>
<dbReference type="GO" id="GO:0005732">
    <property type="term" value="C:sno(s)RNA-containing ribonucleoprotein complex"/>
    <property type="evidence" value="ECO:0007669"/>
    <property type="project" value="TreeGrafter"/>
</dbReference>
<comment type="caution">
    <text evidence="15">The sequence shown here is derived from an EMBL/GenBank/DDBJ whole genome shotgun (WGS) entry which is preliminary data.</text>
</comment>
<dbReference type="PROSITE" id="PS52002">
    <property type="entry name" value="SM"/>
    <property type="match status" value="1"/>
</dbReference>
<dbReference type="InterPro" id="IPR047575">
    <property type="entry name" value="Sm"/>
</dbReference>
<dbReference type="SMART" id="SM00651">
    <property type="entry name" value="Sm"/>
    <property type="match status" value="1"/>
</dbReference>
<accession>A0A7J6MU46</accession>
<dbReference type="InterPro" id="IPR010920">
    <property type="entry name" value="LSM_dom_sf"/>
</dbReference>
<dbReference type="Gene3D" id="2.170.16.10">
    <property type="entry name" value="Hedgehog/Intein (Hint) domain"/>
    <property type="match status" value="1"/>
</dbReference>
<dbReference type="GO" id="GO:0046540">
    <property type="term" value="C:U4/U6 x U5 tri-snRNP complex"/>
    <property type="evidence" value="ECO:0007669"/>
    <property type="project" value="TreeGrafter"/>
</dbReference>
<dbReference type="GO" id="GO:0003723">
    <property type="term" value="F:RNA binding"/>
    <property type="evidence" value="ECO:0007669"/>
    <property type="project" value="UniProtKB-KW"/>
</dbReference>
<dbReference type="PANTHER" id="PTHR11021">
    <property type="entry name" value="SMALL NUCLEAR RIBONUCLEOPROTEIN F SNRNP-F"/>
    <property type="match status" value="1"/>
</dbReference>
<keyword evidence="12" id="KW-0687">Ribonucleoprotein</keyword>
<dbReference type="GO" id="GO:0005688">
    <property type="term" value="C:U6 snRNP"/>
    <property type="evidence" value="ECO:0007669"/>
    <property type="project" value="TreeGrafter"/>
</dbReference>
<feature type="region of interest" description="Disordered" evidence="13">
    <location>
        <begin position="590"/>
        <end position="622"/>
    </location>
</feature>
<dbReference type="InterPro" id="IPR016487">
    <property type="entry name" value="Lsm6/sSmF"/>
</dbReference>
<dbReference type="GO" id="GO:0000398">
    <property type="term" value="P:mRNA splicing, via spliceosome"/>
    <property type="evidence" value="ECO:0007669"/>
    <property type="project" value="InterPro"/>
</dbReference>
<feature type="compositionally biased region" description="Basic and acidic residues" evidence="13">
    <location>
        <begin position="365"/>
        <end position="374"/>
    </location>
</feature>
<evidence type="ECO:0000256" key="9">
    <source>
        <dbReference type="ARBA" id="ARBA00022884"/>
    </source>
</evidence>
<keyword evidence="10" id="KW-0508">mRNA splicing</keyword>
<keyword evidence="8" id="KW-0747">Spliceosome</keyword>
<dbReference type="EMBL" id="JABANN010000030">
    <property type="protein sequence ID" value="KAF4674421.1"/>
    <property type="molecule type" value="Genomic_DNA"/>
</dbReference>
<evidence type="ECO:0000313" key="15">
    <source>
        <dbReference type="EMBL" id="KAF4674421.1"/>
    </source>
</evidence>
<comment type="similarity">
    <text evidence="3">Belongs to the snRNP Sm proteins family. SmF/LSm6 subfamily.</text>
</comment>
<dbReference type="SUPFAM" id="SSF51294">
    <property type="entry name" value="Hedgehog/intein (Hint) domain"/>
    <property type="match status" value="1"/>
</dbReference>
<proteinExistence type="inferred from homology"/>